<organism evidence="2">
    <name type="scientific">uncultured Propionibacteriaceae bacterium</name>
    <dbReference type="NCBI Taxonomy" id="257457"/>
    <lineage>
        <taxon>Bacteria</taxon>
        <taxon>Bacillati</taxon>
        <taxon>Actinomycetota</taxon>
        <taxon>Actinomycetes</taxon>
        <taxon>Propionibacteriales</taxon>
        <taxon>Propionibacteriaceae</taxon>
        <taxon>environmental samples</taxon>
    </lineage>
</organism>
<feature type="non-terminal residue" evidence="2">
    <location>
        <position position="120"/>
    </location>
</feature>
<dbReference type="EMBL" id="CADCUO010000041">
    <property type="protein sequence ID" value="CAA9377147.1"/>
    <property type="molecule type" value="Genomic_DNA"/>
</dbReference>
<reference evidence="2" key="1">
    <citation type="submission" date="2020-02" db="EMBL/GenBank/DDBJ databases">
        <authorList>
            <person name="Meier V. D."/>
        </authorList>
    </citation>
    <scope>NUCLEOTIDE SEQUENCE</scope>
    <source>
        <strain evidence="2">AVDCRST_MAG75</strain>
    </source>
</reference>
<proteinExistence type="predicted"/>
<feature type="non-terminal residue" evidence="2">
    <location>
        <position position="1"/>
    </location>
</feature>
<sequence length="120" mass="13308">GRWSGVRRHGARAGRHRVGRPDRILEQGTWPGADHLRRGGRARHSRAVRGRGRPDRAWRPPRPARHHDRLSGRHCRAAAGGCGLGALGPLQVLRRRACSRRFLRAGDDVATADALVGRFL</sequence>
<feature type="compositionally biased region" description="Basic residues" evidence="1">
    <location>
        <begin position="1"/>
        <end position="18"/>
    </location>
</feature>
<gene>
    <name evidence="2" type="ORF">AVDCRST_MAG75-636</name>
</gene>
<evidence type="ECO:0000256" key="1">
    <source>
        <dbReference type="SAM" id="MobiDB-lite"/>
    </source>
</evidence>
<accession>A0A6J4NA51</accession>
<evidence type="ECO:0000313" key="2">
    <source>
        <dbReference type="EMBL" id="CAA9377147.1"/>
    </source>
</evidence>
<name>A0A6J4NA51_9ACTN</name>
<feature type="region of interest" description="Disordered" evidence="1">
    <location>
        <begin position="1"/>
        <end position="72"/>
    </location>
</feature>
<dbReference type="AlphaFoldDB" id="A0A6J4NA51"/>
<feature type="compositionally biased region" description="Basic residues" evidence="1">
    <location>
        <begin position="62"/>
        <end position="72"/>
    </location>
</feature>
<protein>
    <submittedName>
        <fullName evidence="2">Uncharacterized protein</fullName>
    </submittedName>
</protein>
<feature type="compositionally biased region" description="Basic residues" evidence="1">
    <location>
        <begin position="38"/>
        <end position="51"/>
    </location>
</feature>